<comment type="similarity">
    <text evidence="2">Belongs to the glycosyl hydrolase 3 family.</text>
</comment>
<protein>
    <recommendedName>
        <fullName evidence="3">beta-N-acetylhexosaminidase</fullName>
        <ecNumber evidence="3">3.2.1.52</ecNumber>
    </recommendedName>
</protein>
<keyword evidence="5" id="KW-0326">Glycosidase</keyword>
<dbReference type="EMBL" id="NTJZ01000001">
    <property type="protein sequence ID" value="PDH35508.1"/>
    <property type="molecule type" value="Genomic_DNA"/>
</dbReference>
<evidence type="ECO:0000259" key="6">
    <source>
        <dbReference type="Pfam" id="PF00933"/>
    </source>
</evidence>
<dbReference type="InterPro" id="IPR001764">
    <property type="entry name" value="Glyco_hydro_3_N"/>
</dbReference>
<name>A0A2A5WGW1_9GAMM</name>
<dbReference type="GO" id="GO:0009254">
    <property type="term" value="P:peptidoglycan turnover"/>
    <property type="evidence" value="ECO:0007669"/>
    <property type="project" value="TreeGrafter"/>
</dbReference>
<dbReference type="Gene3D" id="3.20.20.300">
    <property type="entry name" value="Glycoside hydrolase, family 3, N-terminal domain"/>
    <property type="match status" value="1"/>
</dbReference>
<organism evidence="7 8">
    <name type="scientific">OM182 bacterium MED-G28</name>
    <dbReference type="NCBI Taxonomy" id="1986256"/>
    <lineage>
        <taxon>Bacteria</taxon>
        <taxon>Pseudomonadati</taxon>
        <taxon>Pseudomonadota</taxon>
        <taxon>Gammaproteobacteria</taxon>
        <taxon>OMG group</taxon>
        <taxon>OM182 clade</taxon>
    </lineage>
</organism>
<dbReference type="GO" id="GO:0004563">
    <property type="term" value="F:beta-N-acetylhexosaminidase activity"/>
    <property type="evidence" value="ECO:0007669"/>
    <property type="project" value="UniProtKB-EC"/>
</dbReference>
<comment type="catalytic activity">
    <reaction evidence="1">
        <text>Hydrolysis of terminal non-reducing N-acetyl-D-hexosamine residues in N-acetyl-beta-D-hexosaminides.</text>
        <dbReference type="EC" id="3.2.1.52"/>
    </reaction>
</comment>
<feature type="domain" description="Glycoside hydrolase family 3 N-terminal" evidence="6">
    <location>
        <begin position="13"/>
        <end position="281"/>
    </location>
</feature>
<dbReference type="InterPro" id="IPR036962">
    <property type="entry name" value="Glyco_hydro_3_N_sf"/>
</dbReference>
<proteinExistence type="inferred from homology"/>
<gene>
    <name evidence="7" type="ORF">CNF02_00800</name>
</gene>
<reference evidence="7 8" key="1">
    <citation type="submission" date="2017-08" db="EMBL/GenBank/DDBJ databases">
        <title>Fine stratification of microbial communities through a metagenomic profile of the photic zone.</title>
        <authorList>
            <person name="Haro-Moreno J.M."/>
            <person name="Lopez-Perez M."/>
            <person name="De La Torre J."/>
            <person name="Picazo A."/>
            <person name="Camacho A."/>
            <person name="Rodriguez-Valera F."/>
        </authorList>
    </citation>
    <scope>NUCLEOTIDE SEQUENCE [LARGE SCALE GENOMIC DNA]</scope>
    <source>
        <strain evidence="7">MED-G28</strain>
    </source>
</reference>
<dbReference type="NCBIfam" id="NF003740">
    <property type="entry name" value="PRK05337.1"/>
    <property type="match status" value="1"/>
</dbReference>
<evidence type="ECO:0000313" key="7">
    <source>
        <dbReference type="EMBL" id="PDH35508.1"/>
    </source>
</evidence>
<dbReference type="EC" id="3.2.1.52" evidence="3"/>
<dbReference type="InterPro" id="IPR017853">
    <property type="entry name" value="GH"/>
</dbReference>
<dbReference type="SUPFAM" id="SSF51445">
    <property type="entry name" value="(Trans)glycosidases"/>
    <property type="match status" value="1"/>
</dbReference>
<evidence type="ECO:0000256" key="2">
    <source>
        <dbReference type="ARBA" id="ARBA00005336"/>
    </source>
</evidence>
<evidence type="ECO:0000256" key="5">
    <source>
        <dbReference type="ARBA" id="ARBA00023295"/>
    </source>
</evidence>
<sequence>MLDLEGTSISSFEYDLLQRRSVGGLILFSRNYESPLQLKELIAAVRECRKELLIAVDQEGGRVQRFREGFLKLPALQLIGEAVAENKKRGLEVAKQCGWAMAAEVLHYGLDLSFAPVLDLLTTKSQVIGDRAFANNADALVLTASSYIDGMNAAGMKATGKHFPGHGTVEADSHIELPCDDRTSEELLNNDYRVFAELAPKLGALMPAHVRYPAVDENCAGYSTLWIQEKIRDELKFEGVVFSDDLSMTAAHGAGDAADRAALALNAGCDMILVCNDRAAALNVADWIEFSGIEGHSRISGMRSEPAAEISDLYNEPKWHAAKDMVASLTSN</sequence>
<evidence type="ECO:0000256" key="4">
    <source>
        <dbReference type="ARBA" id="ARBA00022801"/>
    </source>
</evidence>
<dbReference type="PANTHER" id="PTHR30480:SF13">
    <property type="entry name" value="BETA-HEXOSAMINIDASE"/>
    <property type="match status" value="1"/>
</dbReference>
<keyword evidence="4" id="KW-0378">Hydrolase</keyword>
<evidence type="ECO:0000256" key="1">
    <source>
        <dbReference type="ARBA" id="ARBA00001231"/>
    </source>
</evidence>
<evidence type="ECO:0000256" key="3">
    <source>
        <dbReference type="ARBA" id="ARBA00012663"/>
    </source>
</evidence>
<comment type="caution">
    <text evidence="7">The sequence shown here is derived from an EMBL/GenBank/DDBJ whole genome shotgun (WGS) entry which is preliminary data.</text>
</comment>
<evidence type="ECO:0000313" key="8">
    <source>
        <dbReference type="Proteomes" id="UP000219329"/>
    </source>
</evidence>
<dbReference type="AlphaFoldDB" id="A0A2A5WGW1"/>
<dbReference type="Proteomes" id="UP000219329">
    <property type="component" value="Unassembled WGS sequence"/>
</dbReference>
<dbReference type="PANTHER" id="PTHR30480">
    <property type="entry name" value="BETA-HEXOSAMINIDASE-RELATED"/>
    <property type="match status" value="1"/>
</dbReference>
<dbReference type="Pfam" id="PF00933">
    <property type="entry name" value="Glyco_hydro_3"/>
    <property type="match status" value="1"/>
</dbReference>
<dbReference type="InterPro" id="IPR050226">
    <property type="entry name" value="NagZ_Beta-hexosaminidase"/>
</dbReference>
<accession>A0A2A5WGW1</accession>
<dbReference type="GO" id="GO:0005975">
    <property type="term" value="P:carbohydrate metabolic process"/>
    <property type="evidence" value="ECO:0007669"/>
    <property type="project" value="InterPro"/>
</dbReference>